<comment type="caution">
    <text evidence="1">The sequence shown here is derived from an EMBL/GenBank/DDBJ whole genome shotgun (WGS) entry which is preliminary data.</text>
</comment>
<protein>
    <recommendedName>
        <fullName evidence="3">YbbR-like domain-containing protein</fullName>
    </recommendedName>
</protein>
<sequence>MANNNSMTKGFFKNNKNIKVKRFLLFLLLATIFWVLTKFSREFTTTMVAKINYENVPETTALSEKNLRNITFDLTANGFEILFYKFKKPTINVEVGKFYDNEKDNFTITKNELTRMVASNFNRNLAIKNLSVEELDVNLDPIILKKVRVMPKTKFTFKNGFKPMDSIKVTPDSVIISGPSGSLKNLRTIETELISLEDIEKDISKTVKVVSGNKEIASIKPDKVTVNLAVAEFSQGKFTLPIEIINLPPDLEIKLVPSSVTVSYDVSVNEFSKISKENFRVVCDYSKRNKEENFMLPTLENMPSNIQNVIFEPKKVDYFIFK</sequence>
<proteinExistence type="predicted"/>
<dbReference type="EMBL" id="VORU01000017">
    <property type="protein sequence ID" value="TXD68001.1"/>
    <property type="molecule type" value="Genomic_DNA"/>
</dbReference>
<dbReference type="PANTHER" id="PTHR37804">
    <property type="entry name" value="CDAA REGULATORY PROTEIN CDAR"/>
    <property type="match status" value="1"/>
</dbReference>
<name>A0A5C6YMB0_9FLAO</name>
<dbReference type="PANTHER" id="PTHR37804:SF1">
    <property type="entry name" value="CDAA REGULATORY PROTEIN CDAR"/>
    <property type="match status" value="1"/>
</dbReference>
<dbReference type="InterPro" id="IPR012505">
    <property type="entry name" value="YbbR"/>
</dbReference>
<keyword evidence="2" id="KW-1185">Reference proteome</keyword>
<reference evidence="1 2" key="1">
    <citation type="submission" date="2019-08" db="EMBL/GenBank/DDBJ databases">
        <title>Genome of Aequorivita lipolytica Y10-2 (type strain).</title>
        <authorList>
            <person name="Bowman J.P."/>
        </authorList>
    </citation>
    <scope>NUCLEOTIDE SEQUENCE [LARGE SCALE GENOMIC DNA]</scope>
    <source>
        <strain evidence="1 2">Y10-2</strain>
    </source>
</reference>
<accession>A0A5C6YMB0</accession>
<dbReference type="OrthoDB" id="1150187at2"/>
<evidence type="ECO:0000313" key="1">
    <source>
        <dbReference type="EMBL" id="TXD68001.1"/>
    </source>
</evidence>
<dbReference type="Gene3D" id="2.170.120.40">
    <property type="entry name" value="YbbR-like domain"/>
    <property type="match status" value="1"/>
</dbReference>
<dbReference type="AlphaFoldDB" id="A0A5C6YMB0"/>
<dbReference type="Pfam" id="PF07949">
    <property type="entry name" value="YbbR"/>
    <property type="match status" value="1"/>
</dbReference>
<organism evidence="1 2">
    <name type="scientific">Aequorivita lipolytica</name>
    <dbReference type="NCBI Taxonomy" id="153267"/>
    <lineage>
        <taxon>Bacteria</taxon>
        <taxon>Pseudomonadati</taxon>
        <taxon>Bacteroidota</taxon>
        <taxon>Flavobacteriia</taxon>
        <taxon>Flavobacteriales</taxon>
        <taxon>Flavobacteriaceae</taxon>
        <taxon>Aequorivita</taxon>
    </lineage>
</organism>
<evidence type="ECO:0000313" key="2">
    <source>
        <dbReference type="Proteomes" id="UP000321945"/>
    </source>
</evidence>
<dbReference type="Gene3D" id="2.170.120.30">
    <property type="match status" value="1"/>
</dbReference>
<gene>
    <name evidence="1" type="ORF">ESV24_14250</name>
</gene>
<dbReference type="InterPro" id="IPR053154">
    <property type="entry name" value="c-di-AMP_regulator"/>
</dbReference>
<dbReference type="Proteomes" id="UP000321945">
    <property type="component" value="Unassembled WGS sequence"/>
</dbReference>
<evidence type="ECO:0008006" key="3">
    <source>
        <dbReference type="Google" id="ProtNLM"/>
    </source>
</evidence>